<feature type="compositionally biased region" description="Low complexity" evidence="1">
    <location>
        <begin position="95"/>
        <end position="104"/>
    </location>
</feature>
<evidence type="ECO:0000256" key="1">
    <source>
        <dbReference type="SAM" id="MobiDB-lite"/>
    </source>
</evidence>
<comment type="caution">
    <text evidence="2">The sequence shown here is derived from an EMBL/GenBank/DDBJ whole genome shotgun (WGS) entry which is preliminary data.</text>
</comment>
<dbReference type="EMBL" id="LCTV02000017">
    <property type="protein sequence ID" value="PRQ70050.1"/>
    <property type="molecule type" value="Genomic_DNA"/>
</dbReference>
<gene>
    <name evidence="2" type="ORF">AAT19DRAFT_11703</name>
</gene>
<name>A0A2S9ZWA7_RHOTO</name>
<evidence type="ECO:0000313" key="2">
    <source>
        <dbReference type="EMBL" id="PRQ70050.1"/>
    </source>
</evidence>
<sequence>MRGRGGGGGEAGVVRPVVSRLVRSVRVMGESSAASKSDRDHSVARRGVKRKRRDEVPLRRQGRRRMRRLFREVLACASRGHEHAQAGAPAKATVPLSLPSSSSSRTMTKRVTGDLWSLRNEEKMRAKPEPAKQSRRDRTPRGQHRTKPRLLCRCGVD</sequence>
<organism evidence="2 3">
    <name type="scientific">Rhodotorula toruloides</name>
    <name type="common">Yeast</name>
    <name type="synonym">Rhodosporidium toruloides</name>
    <dbReference type="NCBI Taxonomy" id="5286"/>
    <lineage>
        <taxon>Eukaryota</taxon>
        <taxon>Fungi</taxon>
        <taxon>Dikarya</taxon>
        <taxon>Basidiomycota</taxon>
        <taxon>Pucciniomycotina</taxon>
        <taxon>Microbotryomycetes</taxon>
        <taxon>Sporidiobolales</taxon>
        <taxon>Sporidiobolaceae</taxon>
        <taxon>Rhodotorula</taxon>
    </lineage>
</organism>
<feature type="region of interest" description="Disordered" evidence="1">
    <location>
        <begin position="27"/>
        <end position="63"/>
    </location>
</feature>
<proteinExistence type="predicted"/>
<feature type="compositionally biased region" description="Basic residues" evidence="1">
    <location>
        <begin position="141"/>
        <end position="150"/>
    </location>
</feature>
<evidence type="ECO:0000313" key="3">
    <source>
        <dbReference type="Proteomes" id="UP000239560"/>
    </source>
</evidence>
<dbReference type="AlphaFoldDB" id="A0A2S9ZWA7"/>
<reference evidence="2 3" key="1">
    <citation type="journal article" date="2018" name="Elife">
        <title>Functional genomics of lipid metabolism in the oleaginous yeast Rhodosporidium toruloides.</title>
        <authorList>
            <person name="Coradetti S.T."/>
            <person name="Pinel D."/>
            <person name="Geiselman G."/>
            <person name="Ito M."/>
            <person name="Mondo S."/>
            <person name="Reilly M.C."/>
            <person name="Cheng Y.F."/>
            <person name="Bauer S."/>
            <person name="Grigoriev I."/>
            <person name="Gladden J.M."/>
            <person name="Simmons B.A."/>
            <person name="Brem R."/>
            <person name="Arkin A.P."/>
            <person name="Skerker J.M."/>
        </authorList>
    </citation>
    <scope>NUCLEOTIDE SEQUENCE [LARGE SCALE GENOMIC DNA]</scope>
    <source>
        <strain evidence="2 3">NBRC 0880</strain>
    </source>
</reference>
<feature type="region of interest" description="Disordered" evidence="1">
    <location>
        <begin position="79"/>
        <end position="157"/>
    </location>
</feature>
<protein>
    <submittedName>
        <fullName evidence="2">Uncharacterized protein</fullName>
    </submittedName>
</protein>
<dbReference type="Proteomes" id="UP000239560">
    <property type="component" value="Unassembled WGS sequence"/>
</dbReference>
<feature type="compositionally biased region" description="Basic and acidic residues" evidence="1">
    <location>
        <begin position="119"/>
        <end position="140"/>
    </location>
</feature>
<accession>A0A2S9ZWA7</accession>